<proteinExistence type="predicted"/>
<sequence length="184" mass="20694">MHHSTSPTHSCDNLPYCSLFSHPHLTVNLCFSPHDSAQNDKLQIQVGGSSERMRSWRKTLGIICNGLFPKQEVHAIILSLKYFIIIYFQNRFSSSYASTLIPTSRYISLSRIQLKNPLRSVRSNFVFLKMHGNHDHQPSILGPSRVGHAIGEQYNSGASAIKAMLLFLHLGGEYMGVCFMSTLL</sequence>
<accession>A0A7J7TEQ9</accession>
<protein>
    <submittedName>
        <fullName evidence="1">Uncharacterized protein</fullName>
    </submittedName>
</protein>
<organism evidence="1 2">
    <name type="scientific">Rhinolophus ferrumequinum</name>
    <name type="common">Greater horseshoe bat</name>
    <dbReference type="NCBI Taxonomy" id="59479"/>
    <lineage>
        <taxon>Eukaryota</taxon>
        <taxon>Metazoa</taxon>
        <taxon>Chordata</taxon>
        <taxon>Craniata</taxon>
        <taxon>Vertebrata</taxon>
        <taxon>Euteleostomi</taxon>
        <taxon>Mammalia</taxon>
        <taxon>Eutheria</taxon>
        <taxon>Laurasiatheria</taxon>
        <taxon>Chiroptera</taxon>
        <taxon>Yinpterochiroptera</taxon>
        <taxon>Rhinolophoidea</taxon>
        <taxon>Rhinolophidae</taxon>
        <taxon>Rhinolophinae</taxon>
        <taxon>Rhinolophus</taxon>
    </lineage>
</organism>
<comment type="caution">
    <text evidence="1">The sequence shown here is derived from an EMBL/GenBank/DDBJ whole genome shotgun (WGS) entry which is preliminary data.</text>
</comment>
<reference evidence="1 2" key="1">
    <citation type="journal article" date="2020" name="Nature">
        <title>Six reference-quality genomes reveal evolution of bat adaptations.</title>
        <authorList>
            <person name="Jebb D."/>
            <person name="Huang Z."/>
            <person name="Pippel M."/>
            <person name="Hughes G.M."/>
            <person name="Lavrichenko K."/>
            <person name="Devanna P."/>
            <person name="Winkler S."/>
            <person name="Jermiin L.S."/>
            <person name="Skirmuntt E.C."/>
            <person name="Katzourakis A."/>
            <person name="Burkitt-Gray L."/>
            <person name="Ray D.A."/>
            <person name="Sullivan K.A.M."/>
            <person name="Roscito J.G."/>
            <person name="Kirilenko B.M."/>
            <person name="Davalos L.M."/>
            <person name="Corthals A.P."/>
            <person name="Power M.L."/>
            <person name="Jones G."/>
            <person name="Ransome R.D."/>
            <person name="Dechmann D.K.N."/>
            <person name="Locatelli A.G."/>
            <person name="Puechmaille S.J."/>
            <person name="Fedrigo O."/>
            <person name="Jarvis E.D."/>
            <person name="Hiller M."/>
            <person name="Vernes S.C."/>
            <person name="Myers E.W."/>
            <person name="Teeling E.C."/>
        </authorList>
    </citation>
    <scope>NUCLEOTIDE SEQUENCE [LARGE SCALE GENOMIC DNA]</scope>
    <source>
        <strain evidence="1">MRhiFer1</strain>
        <tissue evidence="1">Lung</tissue>
    </source>
</reference>
<dbReference type="Proteomes" id="UP000585614">
    <property type="component" value="Unassembled WGS sequence"/>
</dbReference>
<name>A0A7J7TEQ9_RHIFE</name>
<evidence type="ECO:0000313" key="2">
    <source>
        <dbReference type="Proteomes" id="UP000585614"/>
    </source>
</evidence>
<evidence type="ECO:0000313" key="1">
    <source>
        <dbReference type="EMBL" id="KAF6298940.1"/>
    </source>
</evidence>
<dbReference type="AlphaFoldDB" id="A0A7J7TEQ9"/>
<dbReference type="EMBL" id="JACAGC010000020">
    <property type="protein sequence ID" value="KAF6298940.1"/>
    <property type="molecule type" value="Genomic_DNA"/>
</dbReference>
<gene>
    <name evidence="1" type="ORF">mRhiFer1_008967</name>
</gene>